<dbReference type="EMBL" id="JBIMSO010000038">
    <property type="protein sequence ID" value="MFH5208339.1"/>
    <property type="molecule type" value="Genomic_DNA"/>
</dbReference>
<evidence type="ECO:0000313" key="2">
    <source>
        <dbReference type="EMBL" id="MFH5208339.1"/>
    </source>
</evidence>
<reference evidence="2 3" key="1">
    <citation type="submission" date="2024-10" db="EMBL/GenBank/DDBJ databases">
        <authorList>
            <person name="Riesco R."/>
        </authorList>
    </citation>
    <scope>NUCLEOTIDE SEQUENCE [LARGE SCALE GENOMIC DNA]</scope>
    <source>
        <strain evidence="2 3">NCIMB 15449</strain>
    </source>
</reference>
<feature type="domain" description="Restriction endonuclease type II-like" evidence="1">
    <location>
        <begin position="209"/>
        <end position="299"/>
    </location>
</feature>
<sequence>MEPICRVRVQPGMTPRAVHAAMARQDGVISLEQAKRLGMTQKAVSHRVSCGEWRSVARCVYLRADREFAAAAQVRAAVFAAGEGAVAAGPTAAWWHGLMDRPVVPHCVTIPSSRRIRPIKGVRVRHRTLHPADIVSRRHLAVVGLPLAVLEASVAIPRGAVLMDRALQRYTTLAQLSIVHERNAGRAGARAAARLLSAAGEGGASEAERMLLRLLRRAGLSGWHSHVRSVGFEIDVAFVGERVAIEVDGWAWHRDAERFARDGARQNILVNAGWHVLRFTWHDLTYEPDRVLHDVVTALRKVA</sequence>
<accession>A0ABW7JMB1</accession>
<dbReference type="InterPro" id="IPR049468">
    <property type="entry name" value="Restrct_endonuc-II-like_dom"/>
</dbReference>
<dbReference type="InterPro" id="IPR011335">
    <property type="entry name" value="Restrct_endonuc-II-like"/>
</dbReference>
<evidence type="ECO:0000313" key="3">
    <source>
        <dbReference type="Proteomes" id="UP001609175"/>
    </source>
</evidence>
<name>A0ABW7JMB1_9NOCA</name>
<gene>
    <name evidence="2" type="ORF">ACHIPZ_09005</name>
</gene>
<proteinExistence type="predicted"/>
<dbReference type="Pfam" id="PF18741">
    <property type="entry name" value="MTES_1575"/>
    <property type="match status" value="1"/>
</dbReference>
<evidence type="ECO:0000259" key="1">
    <source>
        <dbReference type="Pfam" id="PF18741"/>
    </source>
</evidence>
<dbReference type="Proteomes" id="UP001609175">
    <property type="component" value="Unassembled WGS sequence"/>
</dbReference>
<dbReference type="Gene3D" id="3.40.960.10">
    <property type="entry name" value="VSR Endonuclease"/>
    <property type="match status" value="1"/>
</dbReference>
<comment type="caution">
    <text evidence="2">The sequence shown here is derived from an EMBL/GenBank/DDBJ whole genome shotgun (WGS) entry which is preliminary data.</text>
</comment>
<dbReference type="SUPFAM" id="SSF52980">
    <property type="entry name" value="Restriction endonuclease-like"/>
    <property type="match status" value="1"/>
</dbReference>
<protein>
    <submittedName>
        <fullName evidence="2">DUF559 domain-containing protein</fullName>
    </submittedName>
</protein>
<organism evidence="2 3">
    <name type="scientific">Antrihabitans spumae</name>
    <dbReference type="NCBI Taxonomy" id="3373370"/>
    <lineage>
        <taxon>Bacteria</taxon>
        <taxon>Bacillati</taxon>
        <taxon>Actinomycetota</taxon>
        <taxon>Actinomycetes</taxon>
        <taxon>Mycobacteriales</taxon>
        <taxon>Nocardiaceae</taxon>
        <taxon>Antrihabitans</taxon>
    </lineage>
</organism>